<proteinExistence type="predicted"/>
<feature type="compositionally biased region" description="Basic and acidic residues" evidence="1">
    <location>
        <begin position="80"/>
        <end position="91"/>
    </location>
</feature>
<protein>
    <submittedName>
        <fullName evidence="2">Uncharacterized protein</fullName>
    </submittedName>
</protein>
<accession>A0A176VSY1</accession>
<evidence type="ECO:0000313" key="2">
    <source>
        <dbReference type="EMBL" id="OAE23503.1"/>
    </source>
</evidence>
<reference evidence="2" key="1">
    <citation type="submission" date="2016-03" db="EMBL/GenBank/DDBJ databases">
        <title>Mechanisms controlling the formation of the plant cell surface in tip-growing cells are functionally conserved among land plants.</title>
        <authorList>
            <person name="Honkanen S."/>
            <person name="Jones V.A."/>
            <person name="Morieri G."/>
            <person name="Champion C."/>
            <person name="Hetherington A.J."/>
            <person name="Kelly S."/>
            <person name="Saint-Marcoux D."/>
            <person name="Proust H."/>
            <person name="Prescott H."/>
            <person name="Dolan L."/>
        </authorList>
    </citation>
    <scope>NUCLEOTIDE SEQUENCE [LARGE SCALE GENOMIC DNA]</scope>
    <source>
        <tissue evidence="2">Whole gametophyte</tissue>
    </source>
</reference>
<organism evidence="2 3">
    <name type="scientific">Marchantia polymorpha subsp. ruderalis</name>
    <dbReference type="NCBI Taxonomy" id="1480154"/>
    <lineage>
        <taxon>Eukaryota</taxon>
        <taxon>Viridiplantae</taxon>
        <taxon>Streptophyta</taxon>
        <taxon>Embryophyta</taxon>
        <taxon>Marchantiophyta</taxon>
        <taxon>Marchantiopsida</taxon>
        <taxon>Marchantiidae</taxon>
        <taxon>Marchantiales</taxon>
        <taxon>Marchantiaceae</taxon>
        <taxon>Marchantia</taxon>
    </lineage>
</organism>
<sequence length="116" mass="12219">MSGTGAPARTSNAFGASDSVRSAFGGTELLRQKRLRGDKRDQQKGQDKLTSVNAFGDAPTLTDVFKGTPSALRFNAFGGEGKDRVESRPEAKASTAVPSATRLRRSANRATSTDDG</sequence>
<comment type="caution">
    <text evidence="2">The sequence shown here is derived from an EMBL/GenBank/DDBJ whole genome shotgun (WGS) entry which is preliminary data.</text>
</comment>
<dbReference type="Proteomes" id="UP000077202">
    <property type="component" value="Unassembled WGS sequence"/>
</dbReference>
<feature type="compositionally biased region" description="Basic and acidic residues" evidence="1">
    <location>
        <begin position="38"/>
        <end position="47"/>
    </location>
</feature>
<feature type="region of interest" description="Disordered" evidence="1">
    <location>
        <begin position="80"/>
        <end position="116"/>
    </location>
</feature>
<dbReference type="AlphaFoldDB" id="A0A176VSY1"/>
<evidence type="ECO:0000313" key="3">
    <source>
        <dbReference type="Proteomes" id="UP000077202"/>
    </source>
</evidence>
<feature type="region of interest" description="Disordered" evidence="1">
    <location>
        <begin position="25"/>
        <end position="52"/>
    </location>
</feature>
<dbReference type="EMBL" id="LVLJ01002835">
    <property type="protein sequence ID" value="OAE23503.1"/>
    <property type="molecule type" value="Genomic_DNA"/>
</dbReference>
<name>A0A176VSY1_MARPO</name>
<keyword evidence="3" id="KW-1185">Reference proteome</keyword>
<gene>
    <name evidence="2" type="ORF">AXG93_468s1010</name>
</gene>
<evidence type="ECO:0000256" key="1">
    <source>
        <dbReference type="SAM" id="MobiDB-lite"/>
    </source>
</evidence>